<dbReference type="InterPro" id="IPR000801">
    <property type="entry name" value="Esterase-like"/>
</dbReference>
<evidence type="ECO:0008006" key="4">
    <source>
        <dbReference type="Google" id="ProtNLM"/>
    </source>
</evidence>
<dbReference type="AlphaFoldDB" id="G5H538"/>
<organism evidence="2 3">
    <name type="scientific">Alistipes indistinctus YIT 12060</name>
    <dbReference type="NCBI Taxonomy" id="742725"/>
    <lineage>
        <taxon>Bacteria</taxon>
        <taxon>Pseudomonadati</taxon>
        <taxon>Bacteroidota</taxon>
        <taxon>Bacteroidia</taxon>
        <taxon>Bacteroidales</taxon>
        <taxon>Rikenellaceae</taxon>
        <taxon>Alistipes</taxon>
    </lineage>
</organism>
<dbReference type="STRING" id="742725.HMPREF9450_00048"/>
<dbReference type="GeneID" id="92816473"/>
<keyword evidence="3" id="KW-1185">Reference proteome</keyword>
<accession>G5H538</accession>
<evidence type="ECO:0000313" key="3">
    <source>
        <dbReference type="Proteomes" id="UP000006008"/>
    </source>
</evidence>
<dbReference type="RefSeq" id="WP_009132854.1">
    <property type="nucleotide sequence ID" value="NZ_CP102250.1"/>
</dbReference>
<dbReference type="HOGENOM" id="CLU_037618_3_1_10"/>
<name>G5H538_9BACT</name>
<protein>
    <recommendedName>
        <fullName evidence="4">Esterase</fullName>
    </recommendedName>
</protein>
<evidence type="ECO:0000256" key="1">
    <source>
        <dbReference type="SAM" id="MobiDB-lite"/>
    </source>
</evidence>
<comment type="caution">
    <text evidence="2">The sequence shown here is derived from an EMBL/GenBank/DDBJ whole genome shotgun (WGS) entry which is preliminary data.</text>
</comment>
<dbReference type="InterPro" id="IPR050583">
    <property type="entry name" value="Mycobacterial_A85_antigen"/>
</dbReference>
<dbReference type="SUPFAM" id="SSF53474">
    <property type="entry name" value="alpha/beta-Hydrolases"/>
    <property type="match status" value="1"/>
</dbReference>
<dbReference type="Gene3D" id="3.40.50.1820">
    <property type="entry name" value="alpha/beta hydrolase"/>
    <property type="match status" value="1"/>
</dbReference>
<proteinExistence type="predicted"/>
<dbReference type="PANTHER" id="PTHR48098">
    <property type="entry name" value="ENTEROCHELIN ESTERASE-RELATED"/>
    <property type="match status" value="1"/>
</dbReference>
<sequence>MLRYNFRTSERMPGKNRWSCTVYTGTCSERIALSGLLLVTAAAMLVAPLSARGTENTPGSSHIFATEAVTATGNASPAEEIGSIVAATAPTRNPAETSPQPPPTTGAGAAASRTPRVDTLTVWSTAMHKPVKNVVILPADYGQDTARRWPVVYLLHGFRGRYDTWIGKTQPGLPEAASRTGEVIVCPDGGYSSWYWDSPTDPSMRYETYVAEELVSAIDSLYRTRNGRGGRAITGYSMGGHGALYLALRHPETFGACGSMSGGVELCPFPKNWDIEKRLGPYRDNPQRWEEYSVMGQLWRAVPFNDRSREVAGLPAQDPSSELQPGQLAIFIDCGTEDYFYAVNLRLHEELLYRNVPHEFIVRPGRHTHDYWRHAVEYHLLFFRDFFAREIQPQ</sequence>
<dbReference type="PANTHER" id="PTHR48098:SF1">
    <property type="entry name" value="DIACYLGLYCEROL ACYLTRANSFERASE_MYCOLYLTRANSFERASE AG85A"/>
    <property type="match status" value="1"/>
</dbReference>
<dbReference type="InterPro" id="IPR029058">
    <property type="entry name" value="AB_hydrolase_fold"/>
</dbReference>
<feature type="compositionally biased region" description="Low complexity" evidence="1">
    <location>
        <begin position="105"/>
        <end position="114"/>
    </location>
</feature>
<feature type="region of interest" description="Disordered" evidence="1">
    <location>
        <begin position="91"/>
        <end position="114"/>
    </location>
</feature>
<dbReference type="GO" id="GO:0016747">
    <property type="term" value="F:acyltransferase activity, transferring groups other than amino-acyl groups"/>
    <property type="evidence" value="ECO:0007669"/>
    <property type="project" value="TreeGrafter"/>
</dbReference>
<reference evidence="2 3" key="1">
    <citation type="submission" date="2011-08" db="EMBL/GenBank/DDBJ databases">
        <title>The Genome Sequence of Alistipes indistinctus YIT 12060.</title>
        <authorList>
            <consortium name="The Broad Institute Genome Sequencing Platform"/>
            <person name="Earl A."/>
            <person name="Ward D."/>
            <person name="Feldgarden M."/>
            <person name="Gevers D."/>
            <person name="Morotomi M."/>
            <person name="Young S.K."/>
            <person name="Zeng Q."/>
            <person name="Gargeya S."/>
            <person name="Fitzgerald M."/>
            <person name="Haas B."/>
            <person name="Abouelleil A."/>
            <person name="Alvarado L."/>
            <person name="Arachchi H.M."/>
            <person name="Berlin A."/>
            <person name="Brown A."/>
            <person name="Chapman S.B."/>
            <person name="Chen Z."/>
            <person name="Dunbar C."/>
            <person name="Freedman E."/>
            <person name="Gearin G."/>
            <person name="Gellesch M."/>
            <person name="Goldberg J."/>
            <person name="Griggs A."/>
            <person name="Gujja S."/>
            <person name="Heiman D."/>
            <person name="Howarth C."/>
            <person name="Larson L."/>
            <person name="Lui A."/>
            <person name="MacDonald P.J.P."/>
            <person name="Montmayeur A."/>
            <person name="Murphy C."/>
            <person name="Neiman D."/>
            <person name="Pearson M."/>
            <person name="Priest M."/>
            <person name="Roberts A."/>
            <person name="Saif S."/>
            <person name="Shea T."/>
            <person name="Shenoy N."/>
            <person name="Sisk P."/>
            <person name="Stolte C."/>
            <person name="Sykes S."/>
            <person name="Wortman J."/>
            <person name="Nusbaum C."/>
            <person name="Birren B."/>
        </authorList>
    </citation>
    <scope>NUCLEOTIDE SEQUENCE [LARGE SCALE GENOMIC DNA]</scope>
    <source>
        <strain evidence="2 3">YIT 12060</strain>
    </source>
</reference>
<gene>
    <name evidence="2" type="ORF">HMPREF9450_00048</name>
</gene>
<evidence type="ECO:0000313" key="2">
    <source>
        <dbReference type="EMBL" id="EHB93277.1"/>
    </source>
</evidence>
<dbReference type="eggNOG" id="COG0627">
    <property type="taxonomic scope" value="Bacteria"/>
</dbReference>
<dbReference type="EMBL" id="ADLD01000003">
    <property type="protein sequence ID" value="EHB93277.1"/>
    <property type="molecule type" value="Genomic_DNA"/>
</dbReference>
<dbReference type="Proteomes" id="UP000006008">
    <property type="component" value="Unassembled WGS sequence"/>
</dbReference>
<dbReference type="Pfam" id="PF00756">
    <property type="entry name" value="Esterase"/>
    <property type="match status" value="1"/>
</dbReference>
<dbReference type="PATRIC" id="fig|742725.3.peg.53"/>